<dbReference type="EMBL" id="JAHQIW010006780">
    <property type="protein sequence ID" value="KAJ1370456.1"/>
    <property type="molecule type" value="Genomic_DNA"/>
</dbReference>
<dbReference type="Proteomes" id="UP001196413">
    <property type="component" value="Unassembled WGS sequence"/>
</dbReference>
<dbReference type="InterPro" id="IPR006141">
    <property type="entry name" value="Intein_N"/>
</dbReference>
<protein>
    <recommendedName>
        <fullName evidence="8">Sonic hedgehog</fullName>
    </recommendedName>
</protein>
<feature type="non-terminal residue" evidence="6">
    <location>
        <position position="253"/>
    </location>
</feature>
<feature type="domain" description="Hint" evidence="4">
    <location>
        <begin position="155"/>
        <end position="199"/>
    </location>
</feature>
<dbReference type="PROSITE" id="PS50817">
    <property type="entry name" value="INTEIN_N_TER"/>
    <property type="match status" value="1"/>
</dbReference>
<keyword evidence="2" id="KW-0217">Developmental protein</keyword>
<dbReference type="GO" id="GO:0016539">
    <property type="term" value="P:intein-mediated protein splicing"/>
    <property type="evidence" value="ECO:0007669"/>
    <property type="project" value="InterPro"/>
</dbReference>
<dbReference type="GO" id="GO:0016540">
    <property type="term" value="P:protein autoprocessing"/>
    <property type="evidence" value="ECO:0007669"/>
    <property type="project" value="InterPro"/>
</dbReference>
<sequence length="253" mass="28724">SYPSPPLPQYSYITPTQKHYVLQPAPSALQYYYASPPVYRYYPTLNYAFDQMQCFSGDMKVETPSGSKAMKDIVVGDMVLTIDESMVTFSPVVMFLHKLEHEQAVFLHIQTDHGESLKLTENHLIYVANCGRNTPRLITAKKVQINECVLVTNKTSQLIMRRISSIAKVTGRGIYAPLTTTGDIVVNNYLVSCHSNVALKTLQQTFFSFYRSISKTIHYFFDNEIQKGAHLPLGVRYMTSIIDLFLPNSFLQV</sequence>
<dbReference type="InterPro" id="IPR003587">
    <property type="entry name" value="Hint_dom_N"/>
</dbReference>
<accession>A0AAD5R6K0</accession>
<dbReference type="GO" id="GO:0005576">
    <property type="term" value="C:extracellular region"/>
    <property type="evidence" value="ECO:0007669"/>
    <property type="project" value="UniProtKB-SubCell"/>
</dbReference>
<organism evidence="6 7">
    <name type="scientific">Parelaphostrongylus tenuis</name>
    <name type="common">Meningeal worm</name>
    <dbReference type="NCBI Taxonomy" id="148309"/>
    <lineage>
        <taxon>Eukaryota</taxon>
        <taxon>Metazoa</taxon>
        <taxon>Ecdysozoa</taxon>
        <taxon>Nematoda</taxon>
        <taxon>Chromadorea</taxon>
        <taxon>Rhabditida</taxon>
        <taxon>Rhabditina</taxon>
        <taxon>Rhabditomorpha</taxon>
        <taxon>Strongyloidea</taxon>
        <taxon>Metastrongylidae</taxon>
        <taxon>Parelaphostrongylus</taxon>
    </lineage>
</organism>
<dbReference type="InterPro" id="IPR001657">
    <property type="entry name" value="Hedgehog"/>
</dbReference>
<dbReference type="SUPFAM" id="SSF51294">
    <property type="entry name" value="Hedgehog/intein (Hint) domain"/>
    <property type="match status" value="1"/>
</dbReference>
<dbReference type="InterPro" id="IPR036844">
    <property type="entry name" value="Hint_dom_sf"/>
</dbReference>
<evidence type="ECO:0000256" key="1">
    <source>
        <dbReference type="ARBA" id="ARBA00004239"/>
    </source>
</evidence>
<dbReference type="CDD" id="cd00081">
    <property type="entry name" value="Hint"/>
    <property type="match status" value="1"/>
</dbReference>
<comment type="caution">
    <text evidence="6">The sequence shown here is derived from an EMBL/GenBank/DDBJ whole genome shotgun (WGS) entry which is preliminary data.</text>
</comment>
<evidence type="ECO:0008006" key="8">
    <source>
        <dbReference type="Google" id="ProtNLM"/>
    </source>
</evidence>
<keyword evidence="7" id="KW-1185">Reference proteome</keyword>
<evidence type="ECO:0000313" key="6">
    <source>
        <dbReference type="EMBL" id="KAJ1370456.1"/>
    </source>
</evidence>
<dbReference type="InterPro" id="IPR003586">
    <property type="entry name" value="Hint_dom_C"/>
</dbReference>
<dbReference type="Pfam" id="PF01079">
    <property type="entry name" value="Hint"/>
    <property type="match status" value="1"/>
</dbReference>
<evidence type="ECO:0000313" key="7">
    <source>
        <dbReference type="Proteomes" id="UP001196413"/>
    </source>
</evidence>
<evidence type="ECO:0000259" key="4">
    <source>
        <dbReference type="SMART" id="SM00305"/>
    </source>
</evidence>
<gene>
    <name evidence="6" type="ORF">KIN20_032180</name>
</gene>
<name>A0AAD5R6K0_PARTN</name>
<reference evidence="6" key="1">
    <citation type="submission" date="2021-06" db="EMBL/GenBank/DDBJ databases">
        <title>Parelaphostrongylus tenuis whole genome reference sequence.</title>
        <authorList>
            <person name="Garwood T.J."/>
            <person name="Larsen P.A."/>
            <person name="Fountain-Jones N.M."/>
            <person name="Garbe J.R."/>
            <person name="Macchietto M.G."/>
            <person name="Kania S.A."/>
            <person name="Gerhold R.W."/>
            <person name="Richards J.E."/>
            <person name="Wolf T.M."/>
        </authorList>
    </citation>
    <scope>NUCLEOTIDE SEQUENCE</scope>
    <source>
        <strain evidence="6">MNPRO001-30</strain>
        <tissue evidence="6">Meninges</tissue>
    </source>
</reference>
<dbReference type="InterPro" id="IPR001767">
    <property type="entry name" value="Hedgehog_Hint"/>
</dbReference>
<dbReference type="PANTHER" id="PTHR46706">
    <property type="entry name" value="PROTEIN QUA-1-RELATED"/>
    <property type="match status" value="1"/>
</dbReference>
<dbReference type="GO" id="GO:0007267">
    <property type="term" value="P:cell-cell signaling"/>
    <property type="evidence" value="ECO:0007669"/>
    <property type="project" value="InterPro"/>
</dbReference>
<dbReference type="SMART" id="SM00306">
    <property type="entry name" value="HintN"/>
    <property type="match status" value="1"/>
</dbReference>
<dbReference type="SMART" id="SM00305">
    <property type="entry name" value="HintC"/>
    <property type="match status" value="1"/>
</dbReference>
<dbReference type="InterPro" id="IPR052140">
    <property type="entry name" value="Dev_Signal_Hedgehog-like"/>
</dbReference>
<dbReference type="AlphaFoldDB" id="A0AAD5R6K0"/>
<dbReference type="PRINTS" id="PR00632">
    <property type="entry name" value="SONICHHOG"/>
</dbReference>
<feature type="domain" description="Hint" evidence="5">
    <location>
        <begin position="52"/>
        <end position="153"/>
    </location>
</feature>
<evidence type="ECO:0000259" key="5">
    <source>
        <dbReference type="SMART" id="SM00306"/>
    </source>
</evidence>
<dbReference type="PANTHER" id="PTHR46706:SF12">
    <property type="entry name" value="PROTEIN QUA-1-RELATED"/>
    <property type="match status" value="1"/>
</dbReference>
<proteinExistence type="predicted"/>
<keyword evidence="3" id="KW-0732">Signal</keyword>
<comment type="subcellular location">
    <subcellularLocation>
        <location evidence="1">Secreted</location>
        <location evidence="1">Extracellular space</location>
    </subcellularLocation>
</comment>
<evidence type="ECO:0000256" key="3">
    <source>
        <dbReference type="ARBA" id="ARBA00022729"/>
    </source>
</evidence>
<evidence type="ECO:0000256" key="2">
    <source>
        <dbReference type="ARBA" id="ARBA00022473"/>
    </source>
</evidence>
<dbReference type="Gene3D" id="2.170.16.10">
    <property type="entry name" value="Hedgehog/Intein (Hint) domain"/>
    <property type="match status" value="1"/>
</dbReference>
<dbReference type="GO" id="GO:0048731">
    <property type="term" value="P:system development"/>
    <property type="evidence" value="ECO:0007669"/>
    <property type="project" value="UniProtKB-ARBA"/>
</dbReference>